<sequence length="400" mass="45430">MNFLPEVLLFIFLIGGIFAIISWRKKSPDPDTIFFCLVWTCICLIFYFSGIEILQGSYFFILPLLYLAVFLWQYFKNKTQLRNGLLFNILIFVFGIYLVYNASITASLVAFAILGLAFVFLAAVLIFGFVSLLVFLYWNALVVLKRESRSLANMLTLLLAIFLTFFLVYDFFIAQRLPEWLTSLLAALPFMMFYFALVFFNFLSVSILYQFNHPKPNQDYIIVLGAGLLNGDTVSPLLAKRIDVAIKFYQHQLKVAGKHAKILMSGGQGADEKVPESVAMAAYAKDKGVPQADLLVEEHSTTTLENMQFSKEIMDDKQPIPYQVIFTSNNYHIFRAGIYAHEAGLKADGLGAKTALYYLPNAFLREYIAIVALHKKRHLIVCGFILAFFIFISMMSIFVG</sequence>
<dbReference type="Gene3D" id="3.40.50.620">
    <property type="entry name" value="HUPs"/>
    <property type="match status" value="1"/>
</dbReference>
<dbReference type="InterPro" id="IPR003848">
    <property type="entry name" value="DUF218"/>
</dbReference>
<dbReference type="CDD" id="cd06259">
    <property type="entry name" value="YdcF-like"/>
    <property type="match status" value="1"/>
</dbReference>
<evidence type="ECO:0000313" key="4">
    <source>
        <dbReference type="Proteomes" id="UP000014127"/>
    </source>
</evidence>
<dbReference type="EMBL" id="AHYR01000005">
    <property type="protein sequence ID" value="EOT41076.1"/>
    <property type="molecule type" value="Genomic_DNA"/>
</dbReference>
<proteinExistence type="predicted"/>
<feature type="transmembrane region" description="Helical" evidence="1">
    <location>
        <begin position="84"/>
        <end position="102"/>
    </location>
</feature>
<dbReference type="HOGENOM" id="CLU_051474_2_0_9"/>
<dbReference type="STRING" id="44009.RV01_GL002219"/>
<feature type="transmembrane region" description="Helical" evidence="1">
    <location>
        <begin position="57"/>
        <end position="75"/>
    </location>
</feature>
<name>S1NDY4_9ENTE</name>
<feature type="transmembrane region" description="Helical" evidence="1">
    <location>
        <begin position="108"/>
        <end position="138"/>
    </location>
</feature>
<feature type="transmembrane region" description="Helical" evidence="1">
    <location>
        <begin position="379"/>
        <end position="399"/>
    </location>
</feature>
<keyword evidence="1" id="KW-1133">Transmembrane helix</keyword>
<reference evidence="3 4" key="1">
    <citation type="submission" date="2013-03" db="EMBL/GenBank/DDBJ databases">
        <title>The Genome Sequence of Enterococcus dispar ATCC_51266 (Illumina only assembly).</title>
        <authorList>
            <consortium name="The Broad Institute Genomics Platform"/>
            <consortium name="The Broad Institute Genome Sequencing Center for Infectious Disease"/>
            <person name="Earl A."/>
            <person name="Russ C."/>
            <person name="Gilmore M."/>
            <person name="Surin D."/>
            <person name="Walker B."/>
            <person name="Young S."/>
            <person name="Zeng Q."/>
            <person name="Gargeya S."/>
            <person name="Fitzgerald M."/>
            <person name="Haas B."/>
            <person name="Abouelleil A."/>
            <person name="Allen A.W."/>
            <person name="Alvarado L."/>
            <person name="Arachchi H.M."/>
            <person name="Berlin A.M."/>
            <person name="Chapman S.B."/>
            <person name="Gainer-Dewar J."/>
            <person name="Goldberg J."/>
            <person name="Griggs A."/>
            <person name="Gujja S."/>
            <person name="Hansen M."/>
            <person name="Howarth C."/>
            <person name="Imamovic A."/>
            <person name="Ireland A."/>
            <person name="Larimer J."/>
            <person name="McCowan C."/>
            <person name="Murphy C."/>
            <person name="Pearson M."/>
            <person name="Poon T.W."/>
            <person name="Priest M."/>
            <person name="Roberts A."/>
            <person name="Saif S."/>
            <person name="Shea T."/>
            <person name="Sisk P."/>
            <person name="Sykes S."/>
            <person name="Wortman J."/>
            <person name="Nusbaum C."/>
            <person name="Birren B."/>
        </authorList>
    </citation>
    <scope>NUCLEOTIDE SEQUENCE [LARGE SCALE GENOMIC DNA]</scope>
    <source>
        <strain evidence="3 4">ATCC 51266</strain>
    </source>
</reference>
<feature type="domain" description="DUF218" evidence="2">
    <location>
        <begin position="219"/>
        <end position="369"/>
    </location>
</feature>
<dbReference type="RefSeq" id="WP_016172422.1">
    <property type="nucleotide sequence ID" value="NZ_ASWK01000001.1"/>
</dbReference>
<dbReference type="Pfam" id="PF02698">
    <property type="entry name" value="DUF218"/>
    <property type="match status" value="1"/>
</dbReference>
<dbReference type="eggNOG" id="COG1434">
    <property type="taxonomic scope" value="Bacteria"/>
</dbReference>
<dbReference type="OrthoDB" id="9782395at2"/>
<feature type="transmembrane region" description="Helical" evidence="1">
    <location>
        <begin position="32"/>
        <end position="51"/>
    </location>
</feature>
<dbReference type="InterPro" id="IPR051599">
    <property type="entry name" value="Cell_Envelope_Assoc"/>
</dbReference>
<dbReference type="GO" id="GO:0005886">
    <property type="term" value="C:plasma membrane"/>
    <property type="evidence" value="ECO:0007669"/>
    <property type="project" value="TreeGrafter"/>
</dbReference>
<evidence type="ECO:0000259" key="2">
    <source>
        <dbReference type="Pfam" id="PF02698"/>
    </source>
</evidence>
<keyword evidence="4" id="KW-1185">Reference proteome</keyword>
<keyword evidence="1" id="KW-0812">Transmembrane</keyword>
<feature type="transmembrane region" description="Helical" evidence="1">
    <location>
        <begin position="184"/>
        <end position="209"/>
    </location>
</feature>
<dbReference type="PATRIC" id="fig|1139219.3.peg.1204"/>
<evidence type="ECO:0000256" key="1">
    <source>
        <dbReference type="SAM" id="Phobius"/>
    </source>
</evidence>
<keyword evidence="1" id="KW-0472">Membrane</keyword>
<gene>
    <name evidence="3" type="ORF">OMK_01245</name>
</gene>
<feature type="transmembrane region" description="Helical" evidence="1">
    <location>
        <begin position="150"/>
        <end position="172"/>
    </location>
</feature>
<dbReference type="PANTHER" id="PTHR30336">
    <property type="entry name" value="INNER MEMBRANE PROTEIN, PROBABLE PERMEASE"/>
    <property type="match status" value="1"/>
</dbReference>
<dbReference type="GO" id="GO:0043164">
    <property type="term" value="P:Gram-negative-bacterium-type cell wall biogenesis"/>
    <property type="evidence" value="ECO:0007669"/>
    <property type="project" value="TreeGrafter"/>
</dbReference>
<evidence type="ECO:0000313" key="3">
    <source>
        <dbReference type="EMBL" id="EOT41076.1"/>
    </source>
</evidence>
<comment type="caution">
    <text evidence="3">The sequence shown here is derived from an EMBL/GenBank/DDBJ whole genome shotgun (WGS) entry which is preliminary data.</text>
</comment>
<organism evidence="3 4">
    <name type="scientific">Enterococcus dispar ATCC 51266</name>
    <dbReference type="NCBI Taxonomy" id="1139219"/>
    <lineage>
        <taxon>Bacteria</taxon>
        <taxon>Bacillati</taxon>
        <taxon>Bacillota</taxon>
        <taxon>Bacilli</taxon>
        <taxon>Lactobacillales</taxon>
        <taxon>Enterococcaceae</taxon>
        <taxon>Enterococcus</taxon>
    </lineage>
</organism>
<protein>
    <recommendedName>
        <fullName evidence="2">DUF218 domain-containing protein</fullName>
    </recommendedName>
</protein>
<accession>S1NDY4</accession>
<dbReference type="GO" id="GO:0000270">
    <property type="term" value="P:peptidoglycan metabolic process"/>
    <property type="evidence" value="ECO:0007669"/>
    <property type="project" value="TreeGrafter"/>
</dbReference>
<feature type="transmembrane region" description="Helical" evidence="1">
    <location>
        <begin position="6"/>
        <end position="23"/>
    </location>
</feature>
<dbReference type="Proteomes" id="UP000014127">
    <property type="component" value="Unassembled WGS sequence"/>
</dbReference>
<dbReference type="AlphaFoldDB" id="S1NDY4"/>
<dbReference type="PANTHER" id="PTHR30336:SF18">
    <property type="entry name" value="MEMBRANE PROTEIN"/>
    <property type="match status" value="1"/>
</dbReference>
<dbReference type="InterPro" id="IPR014729">
    <property type="entry name" value="Rossmann-like_a/b/a_fold"/>
</dbReference>